<dbReference type="CDD" id="cd00130">
    <property type="entry name" value="PAS"/>
    <property type="match status" value="2"/>
</dbReference>
<dbReference type="Pfam" id="PF12860">
    <property type="entry name" value="PAS_7"/>
    <property type="match status" value="1"/>
</dbReference>
<evidence type="ECO:0000313" key="5">
    <source>
        <dbReference type="EMBL" id="SBT03545.1"/>
    </source>
</evidence>
<gene>
    <name evidence="5" type="ORF">PROAA_1070012</name>
</gene>
<dbReference type="Pfam" id="PF00989">
    <property type="entry name" value="PAS"/>
    <property type="match status" value="1"/>
</dbReference>
<dbReference type="Gene3D" id="3.20.20.450">
    <property type="entry name" value="EAL domain"/>
    <property type="match status" value="1"/>
</dbReference>
<feature type="domain" description="PAS" evidence="2">
    <location>
        <begin position="2"/>
        <end position="59"/>
    </location>
</feature>
<dbReference type="SUPFAM" id="SSF141868">
    <property type="entry name" value="EAL domain-like"/>
    <property type="match status" value="1"/>
</dbReference>
<dbReference type="GO" id="GO:0071111">
    <property type="term" value="F:cyclic-guanylate-specific phosphodiesterase activity"/>
    <property type="evidence" value="ECO:0007669"/>
    <property type="project" value="UniProtKB-EC"/>
</dbReference>
<protein>
    <submittedName>
        <fullName evidence="5">PAS domain S-box/diguanylate cyclase (GGDEF) domain-containing protein</fullName>
    </submittedName>
</protein>
<proteinExistence type="predicted"/>
<dbReference type="FunFam" id="3.30.70.270:FF:000001">
    <property type="entry name" value="Diguanylate cyclase domain protein"/>
    <property type="match status" value="1"/>
</dbReference>
<dbReference type="SMART" id="SM00052">
    <property type="entry name" value="EAL"/>
    <property type="match status" value="1"/>
</dbReference>
<dbReference type="GO" id="GO:0006355">
    <property type="term" value="P:regulation of DNA-templated transcription"/>
    <property type="evidence" value="ECO:0007669"/>
    <property type="project" value="InterPro"/>
</dbReference>
<accession>A0A1A8XEE7</accession>
<dbReference type="RefSeq" id="WP_186409472.1">
    <property type="nucleotide sequence ID" value="NZ_FLQY01000010.1"/>
</dbReference>
<name>A0A1A8XEE7_9RHOO</name>
<dbReference type="SUPFAM" id="SSF55073">
    <property type="entry name" value="Nucleotide cyclase"/>
    <property type="match status" value="1"/>
</dbReference>
<dbReference type="NCBIfam" id="TIGR00229">
    <property type="entry name" value="sensory_box"/>
    <property type="match status" value="2"/>
</dbReference>
<dbReference type="InterPro" id="IPR001633">
    <property type="entry name" value="EAL_dom"/>
</dbReference>
<evidence type="ECO:0000259" key="3">
    <source>
        <dbReference type="PROSITE" id="PS50883"/>
    </source>
</evidence>
<feature type="domain" description="EAL" evidence="3">
    <location>
        <begin position="547"/>
        <end position="800"/>
    </location>
</feature>
<keyword evidence="6" id="KW-1185">Reference proteome</keyword>
<dbReference type="NCBIfam" id="TIGR00254">
    <property type="entry name" value="GGDEF"/>
    <property type="match status" value="1"/>
</dbReference>
<dbReference type="InterPro" id="IPR029787">
    <property type="entry name" value="Nucleotide_cyclase"/>
</dbReference>
<evidence type="ECO:0000259" key="4">
    <source>
        <dbReference type="PROSITE" id="PS50887"/>
    </source>
</evidence>
<dbReference type="Gene3D" id="3.30.70.270">
    <property type="match status" value="1"/>
</dbReference>
<feature type="domain" description="GGDEF" evidence="4">
    <location>
        <begin position="406"/>
        <end position="538"/>
    </location>
</feature>
<feature type="domain" description="PAS" evidence="2">
    <location>
        <begin position="249"/>
        <end position="296"/>
    </location>
</feature>
<dbReference type="EMBL" id="FLQY01000010">
    <property type="protein sequence ID" value="SBT03545.1"/>
    <property type="molecule type" value="Genomic_DNA"/>
</dbReference>
<comment type="catalytic activity">
    <reaction evidence="1">
        <text>3',3'-c-di-GMP + H2O = 5'-phosphoguanylyl(3'-&gt;5')guanosine + H(+)</text>
        <dbReference type="Rhea" id="RHEA:24902"/>
        <dbReference type="ChEBI" id="CHEBI:15377"/>
        <dbReference type="ChEBI" id="CHEBI:15378"/>
        <dbReference type="ChEBI" id="CHEBI:58754"/>
        <dbReference type="ChEBI" id="CHEBI:58805"/>
        <dbReference type="EC" id="3.1.4.52"/>
    </reaction>
    <physiologicalReaction direction="left-to-right" evidence="1">
        <dbReference type="Rhea" id="RHEA:24903"/>
    </physiologicalReaction>
</comment>
<dbReference type="SMART" id="SM00091">
    <property type="entry name" value="PAS"/>
    <property type="match status" value="3"/>
</dbReference>
<dbReference type="PROSITE" id="PS50112">
    <property type="entry name" value="PAS"/>
    <property type="match status" value="2"/>
</dbReference>
<evidence type="ECO:0000259" key="2">
    <source>
        <dbReference type="PROSITE" id="PS50112"/>
    </source>
</evidence>
<dbReference type="InterPro" id="IPR013767">
    <property type="entry name" value="PAS_fold"/>
</dbReference>
<evidence type="ECO:0000313" key="6">
    <source>
        <dbReference type="Proteomes" id="UP000199600"/>
    </source>
</evidence>
<reference evidence="5 6" key="1">
    <citation type="submission" date="2016-06" db="EMBL/GenBank/DDBJ databases">
        <authorList>
            <person name="Kjaerup R.B."/>
            <person name="Dalgaard T.S."/>
            <person name="Juul-Madsen H.R."/>
        </authorList>
    </citation>
    <scope>NUCLEOTIDE SEQUENCE [LARGE SCALE GENOMIC DNA]</scope>
    <source>
        <strain evidence="5">2</strain>
    </source>
</reference>
<dbReference type="FunFam" id="3.20.20.450:FF:000001">
    <property type="entry name" value="Cyclic di-GMP phosphodiesterase yahA"/>
    <property type="match status" value="1"/>
</dbReference>
<dbReference type="Pfam" id="PF13426">
    <property type="entry name" value="PAS_9"/>
    <property type="match status" value="1"/>
</dbReference>
<dbReference type="PROSITE" id="PS50883">
    <property type="entry name" value="EAL"/>
    <property type="match status" value="1"/>
</dbReference>
<dbReference type="CDD" id="cd01948">
    <property type="entry name" value="EAL"/>
    <property type="match status" value="1"/>
</dbReference>
<sequence>MNVERWQSLLEGMIEAVWLVDPLTLRIVAANRAATSMLDMDPGKLVGKAVTELATTPEDMFFWQDVAAGLDDHIFSETLLLLKDGRTIPVERRVSQVRLSKEIVVYQVAISNRTEQRRVEQELENLLAELRATLDSTADGILVTDTDGGVRGYNQRFAELWDIPPELMTRKDDAATHEWMTRNVLNSAEYESRIRTIANSALTETRDVVTLRSGRILERVSMPQLARGRPTGRVYSFRDITEQLANESRLQLAAEVFESSLDAICVADPQGMIAAANPSFERLTGLSADEIKGQELWKMIRSKESSLSGQDFLKVLAHSNSWEGEACYLPPSGDEVPVLVSLVRVVSQAQKTLHYIAFLKDIAEKLAATKRIEELAYSDSLTGLPNRALLHERIDFSLGLCDREHKSCAIVFIDLDHFKKINDSLGHVFGDQVLVAVAKRLRSCLRQSDTAARTGGDEFVLLLHDTDALGAEAMVNRVLQRVCEPVVLGDLALTITGSIGIAVYPFDGVTRDELIKNADTAMYQVKERGRFNYRFYQRQMNVDSLSHIKLDSAMRAALAQGDFLLRYQPQIDLGSGRIIGAEALLRWHSKELGDISPAQFIPVAEETGFIIALGQWVLSEAVAQAARWQAAGIDLVVAINVSALQFQSSTFIDSVGAALGQAGLEPCRLELELTESILIHDINETLTRLQALAQLGVSLSIDDFGTGYSSLTYLKRFPVQKLKIDRSFVNGLPDDESDLAIARAIIQLGLALHLRVIAEGVETERQMNCLQEMGCHEYQGYFFAAALDSQDLEAMLGEENQNPQSGPGRV</sequence>
<dbReference type="InterPro" id="IPR035965">
    <property type="entry name" value="PAS-like_dom_sf"/>
</dbReference>
<dbReference type="InterPro" id="IPR000014">
    <property type="entry name" value="PAS"/>
</dbReference>
<dbReference type="InterPro" id="IPR012226">
    <property type="entry name" value="Diguanyl_cyclase/Pdiesterase"/>
</dbReference>
<dbReference type="GO" id="GO:0071732">
    <property type="term" value="P:cellular response to nitric oxide"/>
    <property type="evidence" value="ECO:0007669"/>
    <property type="project" value="UniProtKB-ARBA"/>
</dbReference>
<organism evidence="5 6">
    <name type="scientific">Candidatus Propionivibrio aalborgensis</name>
    <dbReference type="NCBI Taxonomy" id="1860101"/>
    <lineage>
        <taxon>Bacteria</taxon>
        <taxon>Pseudomonadati</taxon>
        <taxon>Pseudomonadota</taxon>
        <taxon>Betaproteobacteria</taxon>
        <taxon>Rhodocyclales</taxon>
        <taxon>Rhodocyclaceae</taxon>
        <taxon>Propionivibrio</taxon>
    </lineage>
</organism>
<dbReference type="PROSITE" id="PS50887">
    <property type="entry name" value="GGDEF"/>
    <property type="match status" value="1"/>
</dbReference>
<dbReference type="Gene3D" id="3.30.450.20">
    <property type="entry name" value="PAS domain"/>
    <property type="match status" value="3"/>
</dbReference>
<dbReference type="SMART" id="SM00267">
    <property type="entry name" value="GGDEF"/>
    <property type="match status" value="1"/>
</dbReference>
<dbReference type="SUPFAM" id="SSF55785">
    <property type="entry name" value="PYP-like sensor domain (PAS domain)"/>
    <property type="match status" value="3"/>
</dbReference>
<dbReference type="Pfam" id="PF00990">
    <property type="entry name" value="GGDEF"/>
    <property type="match status" value="1"/>
</dbReference>
<dbReference type="InterPro" id="IPR000160">
    <property type="entry name" value="GGDEF_dom"/>
</dbReference>
<dbReference type="AlphaFoldDB" id="A0A1A8XEE7"/>
<dbReference type="InterPro" id="IPR035919">
    <property type="entry name" value="EAL_sf"/>
</dbReference>
<evidence type="ECO:0000256" key="1">
    <source>
        <dbReference type="ARBA" id="ARBA00051114"/>
    </source>
</evidence>
<dbReference type="Pfam" id="PF00563">
    <property type="entry name" value="EAL"/>
    <property type="match status" value="1"/>
</dbReference>
<dbReference type="PANTHER" id="PTHR44757">
    <property type="entry name" value="DIGUANYLATE CYCLASE DGCP"/>
    <property type="match status" value="1"/>
</dbReference>
<dbReference type="CDD" id="cd01949">
    <property type="entry name" value="GGDEF"/>
    <property type="match status" value="1"/>
</dbReference>
<dbReference type="PANTHER" id="PTHR44757:SF2">
    <property type="entry name" value="BIOFILM ARCHITECTURE MAINTENANCE PROTEIN MBAA"/>
    <property type="match status" value="1"/>
</dbReference>
<dbReference type="InterPro" id="IPR043128">
    <property type="entry name" value="Rev_trsase/Diguanyl_cyclase"/>
</dbReference>
<dbReference type="Proteomes" id="UP000199600">
    <property type="component" value="Unassembled WGS sequence"/>
</dbReference>
<dbReference type="InterPro" id="IPR052155">
    <property type="entry name" value="Biofilm_reg_signaling"/>
</dbReference>
<dbReference type="PIRSF" id="PIRSF005925">
    <property type="entry name" value="Dos"/>
    <property type="match status" value="1"/>
</dbReference>